<comment type="similarity">
    <text evidence="2">Belongs to the OmpP1/FadL family.</text>
</comment>
<keyword evidence="5 8" id="KW-0732">Signal</keyword>
<evidence type="ECO:0000256" key="7">
    <source>
        <dbReference type="ARBA" id="ARBA00023237"/>
    </source>
</evidence>
<accession>A0A1M7ZWA3</accession>
<dbReference type="Pfam" id="PF03349">
    <property type="entry name" value="Toluene_X"/>
    <property type="match status" value="1"/>
</dbReference>
<evidence type="ECO:0000256" key="8">
    <source>
        <dbReference type="SAM" id="SignalP"/>
    </source>
</evidence>
<protein>
    <submittedName>
        <fullName evidence="9">Outer membrane protein transport protein (OMPP1/FadL/TodX)</fullName>
    </submittedName>
</protein>
<sequence>MKKIFLSFLLVNSLVSIGQETTIDDALRYATTNLTGTARFRGMSGAFGAVGGDLSSISVNPAGSILFNNNFASFSGSNFNNNNKSNYFGDNTKESFSTLDLNQIGAVLVFNDTSGKSEWNKIAVALNYENTNNFDNSIFSAGINPNNSIGNYFLNKAQGLPLEFLELQPGESITELYSYLGQTIGLGFPAQQAMLGYQGFLFEANDPNNPDNTEYYTNIPTDGNYYQENYIKSLGFNGKLTANLATSYKNRLFLGVNLNAHFTDYTRVSSVYEGNNNPIFSTGTTVTELQFDNELYTYGNGFSFNLGAIAKVSDKIRIGLAYESPTWYRLNDELSQRLIVNSTDGTNDFQDVIAPNVVNIYETYKLQTPSKWTLSGSYIFDKKGLLSVDFTKKNYGNTRFKPTNDDVFNTINTQIDLNLQNAYELRIGGEYKIKQWSLRGGYRFEESPYKVDFAMGDLTGYSAGIGYNFGESRLDFAFSNSHRNYTQSFVSSGMNDTARIRNVQNIGTLTYSINF</sequence>
<dbReference type="OrthoDB" id="9765571at2"/>
<keyword evidence="10" id="KW-1185">Reference proteome</keyword>
<dbReference type="PANTHER" id="PTHR35093:SF8">
    <property type="entry name" value="OUTER MEMBRANE PROTEIN NMB0088-RELATED"/>
    <property type="match status" value="1"/>
</dbReference>
<evidence type="ECO:0000256" key="5">
    <source>
        <dbReference type="ARBA" id="ARBA00022729"/>
    </source>
</evidence>
<dbReference type="InterPro" id="IPR005017">
    <property type="entry name" value="OMPP1/FadL/TodX"/>
</dbReference>
<keyword evidence="7" id="KW-0998">Cell outer membrane</keyword>
<dbReference type="GO" id="GO:0015483">
    <property type="term" value="F:long-chain fatty acid transporting porin activity"/>
    <property type="evidence" value="ECO:0007669"/>
    <property type="project" value="TreeGrafter"/>
</dbReference>
<keyword evidence="3" id="KW-1134">Transmembrane beta strand</keyword>
<keyword evidence="6" id="KW-0472">Membrane</keyword>
<evidence type="ECO:0000256" key="4">
    <source>
        <dbReference type="ARBA" id="ARBA00022692"/>
    </source>
</evidence>
<evidence type="ECO:0000256" key="2">
    <source>
        <dbReference type="ARBA" id="ARBA00008163"/>
    </source>
</evidence>
<dbReference type="SUPFAM" id="SSF56935">
    <property type="entry name" value="Porins"/>
    <property type="match status" value="1"/>
</dbReference>
<dbReference type="Proteomes" id="UP000184611">
    <property type="component" value="Unassembled WGS sequence"/>
</dbReference>
<dbReference type="GO" id="GO:0009279">
    <property type="term" value="C:cell outer membrane"/>
    <property type="evidence" value="ECO:0007669"/>
    <property type="project" value="UniProtKB-SubCell"/>
</dbReference>
<evidence type="ECO:0000313" key="9">
    <source>
        <dbReference type="EMBL" id="SHO73174.1"/>
    </source>
</evidence>
<gene>
    <name evidence="9" type="ORF">SAMN05443547_1527</name>
</gene>
<evidence type="ECO:0000256" key="1">
    <source>
        <dbReference type="ARBA" id="ARBA00004571"/>
    </source>
</evidence>
<evidence type="ECO:0000313" key="10">
    <source>
        <dbReference type="Proteomes" id="UP000184611"/>
    </source>
</evidence>
<dbReference type="STRING" id="416016.SAMN05443547_1527"/>
<evidence type="ECO:0000256" key="3">
    <source>
        <dbReference type="ARBA" id="ARBA00022452"/>
    </source>
</evidence>
<dbReference type="EMBL" id="FRYK01000002">
    <property type="protein sequence ID" value="SHO73174.1"/>
    <property type="molecule type" value="Genomic_DNA"/>
</dbReference>
<dbReference type="AlphaFoldDB" id="A0A1M7ZWA3"/>
<proteinExistence type="inferred from homology"/>
<dbReference type="Gene3D" id="2.40.160.60">
    <property type="entry name" value="Outer membrane protein transport protein (OMPP1/FadL/TodX)"/>
    <property type="match status" value="1"/>
</dbReference>
<organism evidence="9 10">
    <name type="scientific">Flavobacterium cucumis</name>
    <dbReference type="NCBI Taxonomy" id="416016"/>
    <lineage>
        <taxon>Bacteria</taxon>
        <taxon>Pseudomonadati</taxon>
        <taxon>Bacteroidota</taxon>
        <taxon>Flavobacteriia</taxon>
        <taxon>Flavobacteriales</taxon>
        <taxon>Flavobacteriaceae</taxon>
        <taxon>Flavobacterium</taxon>
    </lineage>
</organism>
<comment type="subcellular location">
    <subcellularLocation>
        <location evidence="1">Cell outer membrane</location>
        <topology evidence="1">Multi-pass membrane protein</topology>
    </subcellularLocation>
</comment>
<name>A0A1M7ZWA3_9FLAO</name>
<reference evidence="10" key="1">
    <citation type="submission" date="2016-12" db="EMBL/GenBank/DDBJ databases">
        <authorList>
            <person name="Varghese N."/>
            <person name="Submissions S."/>
        </authorList>
    </citation>
    <scope>NUCLEOTIDE SEQUENCE [LARGE SCALE GENOMIC DNA]</scope>
    <source>
        <strain evidence="10">DSM 18830</strain>
    </source>
</reference>
<dbReference type="PANTHER" id="PTHR35093">
    <property type="entry name" value="OUTER MEMBRANE PROTEIN NMB0088-RELATED"/>
    <property type="match status" value="1"/>
</dbReference>
<dbReference type="RefSeq" id="WP_073583046.1">
    <property type="nucleotide sequence ID" value="NZ_CBCSEA010000006.1"/>
</dbReference>
<feature type="signal peptide" evidence="8">
    <location>
        <begin position="1"/>
        <end position="18"/>
    </location>
</feature>
<keyword evidence="4" id="KW-0812">Transmembrane</keyword>
<evidence type="ECO:0000256" key="6">
    <source>
        <dbReference type="ARBA" id="ARBA00023136"/>
    </source>
</evidence>
<feature type="chain" id="PRO_5009930045" evidence="8">
    <location>
        <begin position="19"/>
        <end position="515"/>
    </location>
</feature>